<dbReference type="Proteomes" id="UP000216133">
    <property type="component" value="Unassembled WGS sequence"/>
</dbReference>
<organism evidence="2 3">
    <name type="scientific">Shouchella clausii</name>
    <name type="common">Alkalihalobacillus clausii</name>
    <dbReference type="NCBI Taxonomy" id="79880"/>
    <lineage>
        <taxon>Bacteria</taxon>
        <taxon>Bacillati</taxon>
        <taxon>Bacillota</taxon>
        <taxon>Bacilli</taxon>
        <taxon>Bacillales</taxon>
        <taxon>Bacillaceae</taxon>
        <taxon>Shouchella</taxon>
    </lineage>
</organism>
<dbReference type="InterPro" id="IPR009057">
    <property type="entry name" value="Homeodomain-like_sf"/>
</dbReference>
<dbReference type="GO" id="GO:0015074">
    <property type="term" value="P:DNA integration"/>
    <property type="evidence" value="ECO:0007669"/>
    <property type="project" value="InterPro"/>
</dbReference>
<accession>A0A268RRX0</accession>
<dbReference type="SUPFAM" id="SSF46689">
    <property type="entry name" value="Homeodomain-like"/>
    <property type="match status" value="1"/>
</dbReference>
<dbReference type="Gene3D" id="3.30.420.10">
    <property type="entry name" value="Ribonuclease H-like superfamily/Ribonuclease H"/>
    <property type="match status" value="1"/>
</dbReference>
<reference evidence="2 3" key="1">
    <citation type="submission" date="2017-07" db="EMBL/GenBank/DDBJ databases">
        <title>Isolation and whole genome analysis of endospore-forming bacteria from heroin.</title>
        <authorList>
            <person name="Kalinowski J."/>
            <person name="Ahrens B."/>
            <person name="Al-Dilaimi A."/>
            <person name="Winkler A."/>
            <person name="Wibberg D."/>
            <person name="Schleenbecker U."/>
            <person name="Ruckert C."/>
            <person name="Wolfel R."/>
            <person name="Grass G."/>
        </authorList>
    </citation>
    <scope>NUCLEOTIDE SEQUENCE [LARGE SCALE GENOMIC DNA]</scope>
    <source>
        <strain evidence="2 3">7523-2</strain>
    </source>
</reference>
<dbReference type="PANTHER" id="PTHR46889">
    <property type="entry name" value="TRANSPOSASE INSF FOR INSERTION SEQUENCE IS3B-RELATED"/>
    <property type="match status" value="1"/>
</dbReference>
<dbReference type="Pfam" id="PF00665">
    <property type="entry name" value="rve"/>
    <property type="match status" value="1"/>
</dbReference>
<name>A0A268RRX0_SHOCL</name>
<evidence type="ECO:0000313" key="3">
    <source>
        <dbReference type="Proteomes" id="UP000216133"/>
    </source>
</evidence>
<dbReference type="InterPro" id="IPR012337">
    <property type="entry name" value="RNaseH-like_sf"/>
</dbReference>
<dbReference type="GO" id="GO:0003676">
    <property type="term" value="F:nucleic acid binding"/>
    <property type="evidence" value="ECO:0007669"/>
    <property type="project" value="InterPro"/>
</dbReference>
<dbReference type="SUPFAM" id="SSF53098">
    <property type="entry name" value="Ribonuclease H-like"/>
    <property type="match status" value="1"/>
</dbReference>
<sequence>MSKRLFSAFEQKQLESNPNVNHVSDRSISYAADFKVRAVQENLSGKGPMAIFLDHGFDLKLIGSDKPGECLKRWRSVYKAFGEEGFYTERRGKGSTGRPSSKTLSAEEQLKKAEARIAFLEMENDFPKKARRIRKAGEEEGLTLSERFQLIEQTIRRYQLKRMVTFLCHLARVNRSSYYAWLTNENNRIHREQRDEDDYKLLNILYTQGKKKEGGRQLKMKLENDYGITMNLKKIFRLTRKFQIQAIIRKKNPYKQLAKASHEHKTCENHLNREFVQLPGAVLLTDITYLYLADGTKVYLSCVKDGTTREIVAHYLTTSLEMSIVYKTLQRLNEALEGNVHPGAILHSDQGFHYTHPNYQRKVKALGFTQSMSRRGNCLDNAPMESFFGHFKDHVEARECKTLTELKVKVVDFIHYYNSGRYQWELKRMTPEQYRGHLLAA</sequence>
<proteinExistence type="predicted"/>
<dbReference type="InterPro" id="IPR001584">
    <property type="entry name" value="Integrase_cat-core"/>
</dbReference>
<dbReference type="InterPro" id="IPR036397">
    <property type="entry name" value="RNaseH_sf"/>
</dbReference>
<evidence type="ECO:0000313" key="2">
    <source>
        <dbReference type="EMBL" id="PAF22972.1"/>
    </source>
</evidence>
<dbReference type="EMBL" id="NPBS01000172">
    <property type="protein sequence ID" value="PAF22972.1"/>
    <property type="molecule type" value="Genomic_DNA"/>
</dbReference>
<dbReference type="Pfam" id="PF13333">
    <property type="entry name" value="rve_2"/>
    <property type="match status" value="1"/>
</dbReference>
<evidence type="ECO:0000259" key="1">
    <source>
        <dbReference type="PROSITE" id="PS50994"/>
    </source>
</evidence>
<feature type="domain" description="Integrase catalytic" evidence="1">
    <location>
        <begin position="275"/>
        <end position="439"/>
    </location>
</feature>
<dbReference type="PANTHER" id="PTHR46889:SF5">
    <property type="entry name" value="INTEGRASE PROTEIN"/>
    <property type="match status" value="1"/>
</dbReference>
<protein>
    <recommendedName>
        <fullName evidence="1">Integrase catalytic domain-containing protein</fullName>
    </recommendedName>
</protein>
<comment type="caution">
    <text evidence="2">The sequence shown here is derived from an EMBL/GenBank/DDBJ whole genome shotgun (WGS) entry which is preliminary data.</text>
</comment>
<gene>
    <name evidence="2" type="ORF">CHH61_22540</name>
</gene>
<dbReference type="InterPro" id="IPR050900">
    <property type="entry name" value="Transposase_IS3/IS150/IS904"/>
</dbReference>
<dbReference type="PROSITE" id="PS50994">
    <property type="entry name" value="INTEGRASE"/>
    <property type="match status" value="1"/>
</dbReference>
<dbReference type="InterPro" id="IPR048020">
    <property type="entry name" value="Transpos_IS3"/>
</dbReference>
<dbReference type="RefSeq" id="WP_095239743.1">
    <property type="nucleotide sequence ID" value="NZ_NPBS01000172.1"/>
</dbReference>
<dbReference type="NCBIfam" id="NF033516">
    <property type="entry name" value="transpos_IS3"/>
    <property type="match status" value="1"/>
</dbReference>
<dbReference type="AlphaFoldDB" id="A0A268RRX0"/>